<evidence type="ECO:0000256" key="1">
    <source>
        <dbReference type="ARBA" id="ARBA00004123"/>
    </source>
</evidence>
<feature type="compositionally biased region" description="Low complexity" evidence="5">
    <location>
        <begin position="1121"/>
        <end position="1142"/>
    </location>
</feature>
<dbReference type="InterPro" id="IPR007725">
    <property type="entry name" value="TIMELESS_C"/>
</dbReference>
<name>A0A8K1ZRI8_PYRAP</name>
<reference evidence="8" key="1">
    <citation type="journal article" date="2021" name="Mol. Biol. Evol.">
        <title>Loss of Timeless Underlies an Evolutionary Transition within the Circadian Clock.</title>
        <authorList>
            <person name="Kotwica-Rolinska J."/>
            <person name="Chodakova L."/>
            <person name="Smykal V."/>
            <person name="Damulewicz M."/>
            <person name="Provaznik J."/>
            <person name="Wu B.C."/>
            <person name="Hejnikova M."/>
            <person name="Chvalova D."/>
            <person name="Dolezel D."/>
        </authorList>
    </citation>
    <scope>NUCLEOTIDE SEQUENCE</scope>
    <source>
        <strain evidence="8">Lyon Red</strain>
    </source>
</reference>
<feature type="compositionally biased region" description="Basic and acidic residues" evidence="5">
    <location>
        <begin position="951"/>
        <end position="960"/>
    </location>
</feature>
<feature type="region of interest" description="Disordered" evidence="5">
    <location>
        <begin position="1247"/>
        <end position="1371"/>
    </location>
</feature>
<evidence type="ECO:0000256" key="4">
    <source>
        <dbReference type="ARBA" id="ARBA00023306"/>
    </source>
</evidence>
<dbReference type="PANTHER" id="PTHR22940">
    <property type="entry name" value="TIMEOUT/TIMELESS-2"/>
    <property type="match status" value="1"/>
</dbReference>
<dbReference type="GO" id="GO:0003677">
    <property type="term" value="F:DNA binding"/>
    <property type="evidence" value="ECO:0007669"/>
    <property type="project" value="TreeGrafter"/>
</dbReference>
<dbReference type="EMBL" id="MW662131">
    <property type="protein sequence ID" value="UHH90575.1"/>
    <property type="molecule type" value="mRNA"/>
</dbReference>
<comment type="subcellular location">
    <subcellularLocation>
        <location evidence="1">Nucleus</location>
    </subcellularLocation>
</comment>
<dbReference type="GO" id="GO:0000076">
    <property type="term" value="P:DNA replication checkpoint signaling"/>
    <property type="evidence" value="ECO:0007669"/>
    <property type="project" value="TreeGrafter"/>
</dbReference>
<gene>
    <name evidence="8" type="primary">tim-m</name>
</gene>
<dbReference type="GO" id="GO:0043111">
    <property type="term" value="P:replication fork arrest"/>
    <property type="evidence" value="ECO:0007669"/>
    <property type="project" value="TreeGrafter"/>
</dbReference>
<evidence type="ECO:0000259" key="7">
    <source>
        <dbReference type="Pfam" id="PF05029"/>
    </source>
</evidence>
<dbReference type="InterPro" id="IPR006906">
    <property type="entry name" value="Timeless_N"/>
</dbReference>
<dbReference type="GO" id="GO:0009649">
    <property type="term" value="P:entrainment of circadian clock"/>
    <property type="evidence" value="ECO:0007669"/>
    <property type="project" value="TreeGrafter"/>
</dbReference>
<proteinExistence type="evidence at transcript level"/>
<dbReference type="GO" id="GO:0031298">
    <property type="term" value="C:replication fork protection complex"/>
    <property type="evidence" value="ECO:0007669"/>
    <property type="project" value="TreeGrafter"/>
</dbReference>
<dbReference type="InterPro" id="IPR044998">
    <property type="entry name" value="Timeless"/>
</dbReference>
<accession>A0A8K1ZRI8</accession>
<evidence type="ECO:0000313" key="8">
    <source>
        <dbReference type="EMBL" id="UHH90575.1"/>
    </source>
</evidence>
<organism evidence="8">
    <name type="scientific">Pyrrhocoris apterus</name>
    <name type="common">Sap sucking bug</name>
    <name type="synonym">Cimex apterus</name>
    <dbReference type="NCBI Taxonomy" id="37000"/>
    <lineage>
        <taxon>Eukaryota</taxon>
        <taxon>Metazoa</taxon>
        <taxon>Ecdysozoa</taxon>
        <taxon>Arthropoda</taxon>
        <taxon>Hexapoda</taxon>
        <taxon>Insecta</taxon>
        <taxon>Pterygota</taxon>
        <taxon>Neoptera</taxon>
        <taxon>Paraneoptera</taxon>
        <taxon>Hemiptera</taxon>
        <taxon>Heteroptera</taxon>
        <taxon>Panheteroptera</taxon>
        <taxon>Pentatomomorpha</taxon>
        <taxon>Pyrrhocoroidea</taxon>
        <taxon>Pyrrhocoridae</taxon>
        <taxon>Pyrrhocoris</taxon>
    </lineage>
</organism>
<evidence type="ECO:0000256" key="5">
    <source>
        <dbReference type="SAM" id="MobiDB-lite"/>
    </source>
</evidence>
<evidence type="ECO:0000256" key="2">
    <source>
        <dbReference type="ARBA" id="ARBA00008174"/>
    </source>
</evidence>
<feature type="region of interest" description="Disordered" evidence="5">
    <location>
        <begin position="938"/>
        <end position="971"/>
    </location>
</feature>
<keyword evidence="3" id="KW-0539">Nucleus</keyword>
<dbReference type="PANTHER" id="PTHR22940:SF4">
    <property type="entry name" value="PROTEIN TIMELESS HOMOLOG"/>
    <property type="match status" value="1"/>
</dbReference>
<feature type="compositionally biased region" description="Polar residues" evidence="5">
    <location>
        <begin position="1313"/>
        <end position="1341"/>
    </location>
</feature>
<feature type="compositionally biased region" description="Basic residues" evidence="5">
    <location>
        <begin position="530"/>
        <end position="547"/>
    </location>
</feature>
<dbReference type="Pfam" id="PF05029">
    <property type="entry name" value="TIMELESS_C"/>
    <property type="match status" value="1"/>
</dbReference>
<feature type="region of interest" description="Disordered" evidence="5">
    <location>
        <begin position="530"/>
        <end position="550"/>
    </location>
</feature>
<feature type="domain" description="Timeless C-terminal" evidence="7">
    <location>
        <begin position="996"/>
        <end position="1073"/>
    </location>
</feature>
<dbReference type="GO" id="GO:0048511">
    <property type="term" value="P:rhythmic process"/>
    <property type="evidence" value="ECO:0007669"/>
    <property type="project" value="UniProtKB-KW"/>
</dbReference>
<evidence type="ECO:0000256" key="3">
    <source>
        <dbReference type="ARBA" id="ARBA00023242"/>
    </source>
</evidence>
<protein>
    <submittedName>
        <fullName evidence="8">Timeless-m</fullName>
    </submittedName>
</protein>
<dbReference type="Pfam" id="PF04821">
    <property type="entry name" value="TIMELESS"/>
    <property type="match status" value="1"/>
</dbReference>
<sequence>MATGLLSAELAATCNALGFYDGNKYHLEPHSKETTRDIIRYLRRDEQTHDIRRFLGNTKILQTDLLPILQCHSKEKELFDLILRLIVNLSSPAIIVYNEILPTEKSELNQYLQIVSHLQSYKEAFGDHKSWSPLSEQLSLLLNKDIDSRDDDDQRTIERILVLIRNILHVPSDALSEGRPDNDASTHDQVVWALHQSGMLDLLLYMASSSQECAFFMHLLEIICLLVREQPPSLLAQTAAQRSVDEKHRDEEELLKLRQKELQLRQTKTRQYLGSRHSNFGGTFVIKNMKSTSDKDVIYHKPLHKVNNFSLDIEKKKVRIPKNRLPLKCGNVERKSALSVRLILKQFCVEILNAAYNPLMRHIKDSLSRGKSQDNDESYYFTGMKFFMEFNRSYKFQVKLVSETMAVETFHFVQKYLETWYEMMTTDKKRIPLWSARMHLTLKAYKELLQNLAVMDISPDQSVRESSKVIKSNIFYVVEYRELLLILFNTFKKFRYSHQYLIDLIETTHIFLKLICKFCQDKKLIVQKQVKQHKKHNKKKRKQKKKSNISEASEELWPQLYPSVEKVLSSPITKEVFPYDPISDKSLEEQKIDAMKRIQLLLKSGDFEEAIAFLRTSREIWPENDCFGNLNMSKEEELDCLKEVFLADLDLTGIPEKITENASEDEEEENGEEEFDLYPAITEQTLNVMDVIKRYVSPRVMGVCITLLSTYQTNTPFTNHCIAKMLHRIAWDCKLPSMLFQASLFRKFQEILQLKDPAYKELAGLAVYTIRKFIEVAAVNKKVFMELLLFKSSKEAYEIECGYGIPAQNDTSNPLVWEEHEEEELRRLHSEYLETNPSEDMLDWIMEHLIKQRSKKFVKKKVLALGLYIPVKNKKGLTTSWTEEQKVELKNIYNELKDIGGDVINEIMAKIKPPRTRNNIIKTLVTLGLAESSKDFAKSKKTGEKKKKQKRDSSSERSESSEDDENNVIKTKEEIRANQHIPNLYRTVKVIFSEKQINSYMTNGLEWLESCIEDCLEDIDDEQTEVPLLPLSNESILSIENLSFKDFLSSLGVFRPLQQEIYWRFPEIWKENDFKCRKKLLKLVIENESFDDCSEDLKVLIREISGKEMYNSSDESESEPPKSSNNLKKFSCNSDSDSSNSDSEMKIIKQKLIRKKKIATTPKSLKKNKRDIEADIDKWSTENIEDASTEDFNKLVTEQCRVLLDKGGVNLNQEDDKDSNSATVKLGTRLELEGKTDKKIKKRSKLLIDSDSEDNEEVTAEAVAEQYTESPLNKIEQLSSSRARLDSDDDDRLIKKKKPNRVVESDSDDEQFQSENTLTPKDKSVTSGNKNNFEINAVSTSKRSRISDSEDETPTPRQTKKKAIILSDDED</sequence>
<evidence type="ECO:0000259" key="6">
    <source>
        <dbReference type="Pfam" id="PF04821"/>
    </source>
</evidence>
<dbReference type="Pfam" id="PF26019">
    <property type="entry name" value="HTH_TIMELESS"/>
    <property type="match status" value="2"/>
</dbReference>
<dbReference type="GO" id="GO:0006281">
    <property type="term" value="P:DNA repair"/>
    <property type="evidence" value="ECO:0007669"/>
    <property type="project" value="TreeGrafter"/>
</dbReference>
<keyword evidence="4" id="KW-0131">Cell cycle</keyword>
<feature type="compositionally biased region" description="Acidic residues" evidence="5">
    <location>
        <begin position="1250"/>
        <end position="1259"/>
    </location>
</feature>
<comment type="similarity">
    <text evidence="2">Belongs to the timeless family.</text>
</comment>
<feature type="domain" description="Timeless N-terminal" evidence="6">
    <location>
        <begin position="24"/>
        <end position="286"/>
    </location>
</feature>
<feature type="region of interest" description="Disordered" evidence="5">
    <location>
        <begin position="1110"/>
        <end position="1143"/>
    </location>
</feature>